<evidence type="ECO:0000256" key="11">
    <source>
        <dbReference type="SAM" id="Phobius"/>
    </source>
</evidence>
<dbReference type="PANTHER" id="PTHR47549:SF3">
    <property type="entry name" value="GOLGI APPARATUS MEMBRANE PROTEIN TVP38"/>
    <property type="match status" value="1"/>
</dbReference>
<evidence type="ECO:0000256" key="2">
    <source>
        <dbReference type="ARBA" id="ARBA00004653"/>
    </source>
</evidence>
<feature type="transmembrane region" description="Helical" evidence="11">
    <location>
        <begin position="228"/>
        <end position="249"/>
    </location>
</feature>
<evidence type="ECO:0000313" key="14">
    <source>
        <dbReference type="Proteomes" id="UP001201163"/>
    </source>
</evidence>
<dbReference type="GO" id="GO:0000139">
    <property type="term" value="C:Golgi membrane"/>
    <property type="evidence" value="ECO:0007669"/>
    <property type="project" value="UniProtKB-SubCell"/>
</dbReference>
<dbReference type="GO" id="GO:0016192">
    <property type="term" value="P:vesicle-mediated transport"/>
    <property type="evidence" value="ECO:0007669"/>
    <property type="project" value="TreeGrafter"/>
</dbReference>
<keyword evidence="14" id="KW-1185">Reference proteome</keyword>
<keyword evidence="6 11" id="KW-0812">Transmembrane</keyword>
<comment type="similarity">
    <text evidence="3">Belongs to the TVP38/TMEM64 family.</text>
</comment>
<protein>
    <recommendedName>
        <fullName evidence="4">Golgi apparatus membrane protein TVP38</fullName>
    </recommendedName>
    <alternativeName>
        <fullName evidence="5">Golgi apparatus membrane protein tvp38</fullName>
    </alternativeName>
</protein>
<proteinExistence type="inferred from homology"/>
<feature type="transmembrane region" description="Helical" evidence="11">
    <location>
        <begin position="189"/>
        <end position="216"/>
    </location>
</feature>
<feature type="transmembrane region" description="Helical" evidence="11">
    <location>
        <begin position="367"/>
        <end position="388"/>
    </location>
</feature>
<sequence>MASASASRLHRQQDGSNSPLQQLPRGIPVTSSHRRSPSLSRYPKFEESSVDEKSRLDGVARVSPSKTEASASPASATESLFARQPTSRPSSAASLRHLTSHSNNSSPDLPLSPIPNTASSQFALPLPSLHSDYIHPPRKIRLWSIIKPWIPVLAYLSTSLGFLVALAFWKAQVFQGLDNLSSWLKADETFGYGVLFFLIFMTTFPPLPLYSTLIVLSGYTFGAWAGAVLSYCAALTGAFVVFMLSRYLFRELITRWLSNATSVKRVVRAIEKRPQLLFLIRLAPYPYNVMNCLLGASPTLTLRTYLLCTALSLFKVIIHTTLGSSIHSFARYHVQPQPQDAITDGEPSPSPSDGNTAPEEEENPVGLYVKVAGIVLAVGVFIYISVVARKVINDELSGDDGEEMPAHTDEEALSFLSPGGLARHSAEEDEDEDERLRRGGDSMSEAPFRAPVPPSSAAPRRPLPTRSHPD</sequence>
<evidence type="ECO:0000313" key="13">
    <source>
        <dbReference type="EMBL" id="KAH8999360.1"/>
    </source>
</evidence>
<evidence type="ECO:0000256" key="8">
    <source>
        <dbReference type="ARBA" id="ARBA00023034"/>
    </source>
</evidence>
<feature type="region of interest" description="Disordered" evidence="10">
    <location>
        <begin position="416"/>
        <end position="470"/>
    </location>
</feature>
<evidence type="ECO:0000256" key="4">
    <source>
        <dbReference type="ARBA" id="ARBA00013533"/>
    </source>
</evidence>
<comment type="function">
    <text evidence="1">Golgi membrane protein involved in vesicular trafficking and spindle migration.</text>
</comment>
<evidence type="ECO:0000256" key="3">
    <source>
        <dbReference type="ARBA" id="ARBA00008640"/>
    </source>
</evidence>
<feature type="compositionally biased region" description="Low complexity" evidence="10">
    <location>
        <begin position="457"/>
        <end position="470"/>
    </location>
</feature>
<dbReference type="PANTHER" id="PTHR47549">
    <property type="entry name" value="GOLGI APPARATUS MEMBRANE PROTEIN TVP38-RELATED"/>
    <property type="match status" value="1"/>
</dbReference>
<feature type="compositionally biased region" description="Polar residues" evidence="10">
    <location>
        <begin position="84"/>
        <end position="93"/>
    </location>
</feature>
<dbReference type="GO" id="GO:0000022">
    <property type="term" value="P:mitotic spindle elongation"/>
    <property type="evidence" value="ECO:0007669"/>
    <property type="project" value="TreeGrafter"/>
</dbReference>
<organism evidence="13 14">
    <name type="scientific">Lactarius akahatsu</name>
    <dbReference type="NCBI Taxonomy" id="416441"/>
    <lineage>
        <taxon>Eukaryota</taxon>
        <taxon>Fungi</taxon>
        <taxon>Dikarya</taxon>
        <taxon>Basidiomycota</taxon>
        <taxon>Agaricomycotina</taxon>
        <taxon>Agaricomycetes</taxon>
        <taxon>Russulales</taxon>
        <taxon>Russulaceae</taxon>
        <taxon>Lactarius</taxon>
    </lineage>
</organism>
<dbReference type="AlphaFoldDB" id="A0AAD4QH82"/>
<dbReference type="Proteomes" id="UP001201163">
    <property type="component" value="Unassembled WGS sequence"/>
</dbReference>
<dbReference type="EMBL" id="JAKELL010000004">
    <property type="protein sequence ID" value="KAH8999360.1"/>
    <property type="molecule type" value="Genomic_DNA"/>
</dbReference>
<evidence type="ECO:0000256" key="9">
    <source>
        <dbReference type="ARBA" id="ARBA00023136"/>
    </source>
</evidence>
<dbReference type="InterPro" id="IPR051076">
    <property type="entry name" value="Golgi_membrane_TVP38/TMEM64"/>
</dbReference>
<dbReference type="InterPro" id="IPR032816">
    <property type="entry name" value="VTT_dom"/>
</dbReference>
<evidence type="ECO:0000256" key="5">
    <source>
        <dbReference type="ARBA" id="ARBA00020673"/>
    </source>
</evidence>
<gene>
    <name evidence="13" type="ORF">EDB92DRAFT_1833752</name>
</gene>
<comment type="caution">
    <text evidence="13">The sequence shown here is derived from an EMBL/GenBank/DDBJ whole genome shotgun (WGS) entry which is preliminary data.</text>
</comment>
<keyword evidence="8" id="KW-0333">Golgi apparatus</keyword>
<evidence type="ECO:0000256" key="10">
    <source>
        <dbReference type="SAM" id="MobiDB-lite"/>
    </source>
</evidence>
<reference evidence="13" key="1">
    <citation type="submission" date="2022-01" db="EMBL/GenBank/DDBJ databases">
        <title>Comparative genomics reveals a dynamic genome evolution in the ectomycorrhizal milk-cap (Lactarius) mushrooms.</title>
        <authorList>
            <consortium name="DOE Joint Genome Institute"/>
            <person name="Lebreton A."/>
            <person name="Tang N."/>
            <person name="Kuo A."/>
            <person name="LaButti K."/>
            <person name="Drula E."/>
            <person name="Barry K."/>
            <person name="Clum A."/>
            <person name="Lipzen A."/>
            <person name="Mousain D."/>
            <person name="Ng V."/>
            <person name="Wang R."/>
            <person name="Wang X."/>
            <person name="Dai Y."/>
            <person name="Henrissat B."/>
            <person name="Grigoriev I.V."/>
            <person name="Guerin-Laguette A."/>
            <person name="Yu F."/>
            <person name="Martin F.M."/>
        </authorList>
    </citation>
    <scope>NUCLEOTIDE SEQUENCE</scope>
    <source>
        <strain evidence="13">QP</strain>
    </source>
</reference>
<dbReference type="Pfam" id="PF09335">
    <property type="entry name" value="VTT_dom"/>
    <property type="match status" value="1"/>
</dbReference>
<evidence type="ECO:0000256" key="6">
    <source>
        <dbReference type="ARBA" id="ARBA00022692"/>
    </source>
</evidence>
<feature type="domain" description="VTT" evidence="12">
    <location>
        <begin position="210"/>
        <end position="324"/>
    </location>
</feature>
<feature type="region of interest" description="Disordered" evidence="10">
    <location>
        <begin position="338"/>
        <end position="361"/>
    </location>
</feature>
<name>A0AAD4QH82_9AGAM</name>
<evidence type="ECO:0000259" key="12">
    <source>
        <dbReference type="Pfam" id="PF09335"/>
    </source>
</evidence>
<feature type="compositionally biased region" description="Low complexity" evidence="10">
    <location>
        <begin position="63"/>
        <end position="79"/>
    </location>
</feature>
<accession>A0AAD4QH82</accession>
<feature type="transmembrane region" description="Helical" evidence="11">
    <location>
        <begin position="148"/>
        <end position="169"/>
    </location>
</feature>
<feature type="compositionally biased region" description="Basic and acidic residues" evidence="10">
    <location>
        <begin position="43"/>
        <end position="58"/>
    </location>
</feature>
<feature type="compositionally biased region" description="Low complexity" evidence="10">
    <location>
        <begin position="102"/>
        <end position="112"/>
    </location>
</feature>
<evidence type="ECO:0000256" key="7">
    <source>
        <dbReference type="ARBA" id="ARBA00022989"/>
    </source>
</evidence>
<comment type="subcellular location">
    <subcellularLocation>
        <location evidence="2">Golgi apparatus membrane</location>
        <topology evidence="2">Multi-pass membrane protein</topology>
    </subcellularLocation>
</comment>
<keyword evidence="7 11" id="KW-1133">Transmembrane helix</keyword>
<feature type="region of interest" description="Disordered" evidence="10">
    <location>
        <begin position="1"/>
        <end position="112"/>
    </location>
</feature>
<keyword evidence="9 11" id="KW-0472">Membrane</keyword>
<evidence type="ECO:0000256" key="1">
    <source>
        <dbReference type="ARBA" id="ARBA00002978"/>
    </source>
</evidence>